<evidence type="ECO:0000313" key="3">
    <source>
        <dbReference type="Proteomes" id="UP000298021"/>
    </source>
</evidence>
<keyword evidence="3" id="KW-1185">Reference proteome</keyword>
<dbReference type="AlphaFoldDB" id="A0A4Z0JM50"/>
<keyword evidence="1" id="KW-0472">Membrane</keyword>
<protein>
    <submittedName>
        <fullName evidence="2">Uncharacterized protein</fullName>
    </submittedName>
</protein>
<sequence length="196" mass="22329">MLKFGKRINYRPLLVSTVSALVIGGLFGFNISHSLGIKVGIIIFTLIFLGHYLLILPIIFNYWDSDAKFIRYNDEINFGKRLFTMLFPKLDKLTVIDKKLIKSITIIGLPMRNGLLASALVVSTQGGFLYNLLVMMHHPVKLELTLTNNQKVFLDLSRDYVYQPAETLGKIKIFLHDFKPEQIKLNSTTQQVLANL</sequence>
<keyword evidence="1" id="KW-1133">Transmembrane helix</keyword>
<dbReference type="Proteomes" id="UP000298021">
    <property type="component" value="Unassembled WGS sequence"/>
</dbReference>
<proteinExistence type="predicted"/>
<evidence type="ECO:0000256" key="1">
    <source>
        <dbReference type="SAM" id="Phobius"/>
    </source>
</evidence>
<feature type="transmembrane region" description="Helical" evidence="1">
    <location>
        <begin position="37"/>
        <end position="63"/>
    </location>
</feature>
<name>A0A4Z0JM50_9LACO</name>
<reference evidence="2 3" key="1">
    <citation type="submission" date="2018-10" db="EMBL/GenBank/DDBJ databases">
        <title>Lactobacillus sp. R7 and Lactobacillus sp. R19 isolated from fermented mustard green product of Taiwan.</title>
        <authorList>
            <person name="Lin S.-T."/>
        </authorList>
    </citation>
    <scope>NUCLEOTIDE SEQUENCE [LARGE SCALE GENOMIC DNA]</scope>
    <source>
        <strain evidence="2 3">BCRC 81127</strain>
    </source>
</reference>
<feature type="transmembrane region" description="Helical" evidence="1">
    <location>
        <begin position="12"/>
        <end position="31"/>
    </location>
</feature>
<comment type="caution">
    <text evidence="2">The sequence shown here is derived from an EMBL/GenBank/DDBJ whole genome shotgun (WGS) entry which is preliminary data.</text>
</comment>
<dbReference type="OrthoDB" id="2320004at2"/>
<gene>
    <name evidence="2" type="ORF">EGT49_05970</name>
</gene>
<accession>A0A4Z0JM50</accession>
<keyword evidence="1" id="KW-0812">Transmembrane</keyword>
<dbReference type="EMBL" id="RKLY01000012">
    <property type="protein sequence ID" value="TGD23415.1"/>
    <property type="molecule type" value="Genomic_DNA"/>
</dbReference>
<dbReference type="RefSeq" id="WP_135372490.1">
    <property type="nucleotide sequence ID" value="NZ_RKLY01000012.1"/>
</dbReference>
<evidence type="ECO:0000313" key="2">
    <source>
        <dbReference type="EMBL" id="TGD23415.1"/>
    </source>
</evidence>
<organism evidence="2 3">
    <name type="scientific">Companilactobacillus suantsaicola</name>
    <dbReference type="NCBI Taxonomy" id="2487723"/>
    <lineage>
        <taxon>Bacteria</taxon>
        <taxon>Bacillati</taxon>
        <taxon>Bacillota</taxon>
        <taxon>Bacilli</taxon>
        <taxon>Lactobacillales</taxon>
        <taxon>Lactobacillaceae</taxon>
        <taxon>Companilactobacillus</taxon>
    </lineage>
</organism>